<dbReference type="KEGG" id="gtt:GUITHDRAFT_116623"/>
<sequence length="367" mass="40846">MGLEDAKRLVLENGELKDFFKIGSKASLGILLGNGKERRTNEILGVTPGSTAYGRLFPGDIIEEINGIRVASQEVIARLQQANFTGAKVHLKIIRQGHPIVVEIVRQDVSRIGAVDQMLQMIHGLREASRRPGFDLQGQLNVLAHQFQDFCIRTAFAEAEVAARIRRVQEEILKGSNEPKAAQAPSVAAPSVKESNQMSQRVSQLEAELKKANDQLKQKEGDLQKAKSDLESSTQRSKQDKTAHESMMLEVKQLRDLNDKLKQENSSLKSDVTALNSKLQKSTESQPNKTPENGEKHATDGADAEEDDHKNQNKLEASKKLAKTLMEKVKTLENQMSQMVSKETYDEAKAKIDDLTQKLSKKTKQTK</sequence>
<dbReference type="SMART" id="SM00228">
    <property type="entry name" value="PDZ"/>
    <property type="match status" value="1"/>
</dbReference>
<evidence type="ECO:0000313" key="4">
    <source>
        <dbReference type="EMBL" id="EKX37210.1"/>
    </source>
</evidence>
<dbReference type="EnsemblProtists" id="EKX37210">
    <property type="protein sequence ID" value="EKX37210"/>
    <property type="gene ID" value="GUITHDRAFT_116623"/>
</dbReference>
<dbReference type="Proteomes" id="UP000011087">
    <property type="component" value="Unassembled WGS sequence"/>
</dbReference>
<evidence type="ECO:0000259" key="3">
    <source>
        <dbReference type="PROSITE" id="PS50106"/>
    </source>
</evidence>
<feature type="compositionally biased region" description="Low complexity" evidence="2">
    <location>
        <begin position="180"/>
        <end position="193"/>
    </location>
</feature>
<name>L1IN36_GUITC</name>
<protein>
    <recommendedName>
        <fullName evidence="3">PDZ domain-containing protein</fullName>
    </recommendedName>
</protein>
<evidence type="ECO:0000313" key="5">
    <source>
        <dbReference type="EnsemblProtists" id="EKX37210"/>
    </source>
</evidence>
<feature type="compositionally biased region" description="Polar residues" evidence="2">
    <location>
        <begin position="264"/>
        <end position="291"/>
    </location>
</feature>
<accession>L1IN36</accession>
<reference evidence="6" key="2">
    <citation type="submission" date="2012-11" db="EMBL/GenBank/DDBJ databases">
        <authorList>
            <person name="Kuo A."/>
            <person name="Curtis B.A."/>
            <person name="Tanifuji G."/>
            <person name="Burki F."/>
            <person name="Gruber A."/>
            <person name="Irimia M."/>
            <person name="Maruyama S."/>
            <person name="Arias M.C."/>
            <person name="Ball S.G."/>
            <person name="Gile G.H."/>
            <person name="Hirakawa Y."/>
            <person name="Hopkins J.F."/>
            <person name="Rensing S.A."/>
            <person name="Schmutz J."/>
            <person name="Symeonidi A."/>
            <person name="Elias M."/>
            <person name="Eveleigh R.J."/>
            <person name="Herman E.K."/>
            <person name="Klute M.J."/>
            <person name="Nakayama T."/>
            <person name="Obornik M."/>
            <person name="Reyes-Prieto A."/>
            <person name="Armbrust E.V."/>
            <person name="Aves S.J."/>
            <person name="Beiko R.G."/>
            <person name="Coutinho P."/>
            <person name="Dacks J.B."/>
            <person name="Durnford D.G."/>
            <person name="Fast N.M."/>
            <person name="Green B.R."/>
            <person name="Grisdale C."/>
            <person name="Hempe F."/>
            <person name="Henrissat B."/>
            <person name="Hoppner M.P."/>
            <person name="Ishida K.-I."/>
            <person name="Kim E."/>
            <person name="Koreny L."/>
            <person name="Kroth P.G."/>
            <person name="Liu Y."/>
            <person name="Malik S.-B."/>
            <person name="Maier U.G."/>
            <person name="McRose D."/>
            <person name="Mock T."/>
            <person name="Neilson J.A."/>
            <person name="Onodera N.T."/>
            <person name="Poole A.M."/>
            <person name="Pritham E.J."/>
            <person name="Richards T.A."/>
            <person name="Rocap G."/>
            <person name="Roy S.W."/>
            <person name="Sarai C."/>
            <person name="Schaack S."/>
            <person name="Shirato S."/>
            <person name="Slamovits C.H."/>
            <person name="Spencer D.F."/>
            <person name="Suzuki S."/>
            <person name="Worden A.Z."/>
            <person name="Zauner S."/>
            <person name="Barry K."/>
            <person name="Bell C."/>
            <person name="Bharti A.K."/>
            <person name="Crow J.A."/>
            <person name="Grimwood J."/>
            <person name="Kramer R."/>
            <person name="Lindquist E."/>
            <person name="Lucas S."/>
            <person name="Salamov A."/>
            <person name="McFadden G.I."/>
            <person name="Lane C.E."/>
            <person name="Keeling P.J."/>
            <person name="Gray M.W."/>
            <person name="Grigoriev I.V."/>
            <person name="Archibald J.M."/>
        </authorList>
    </citation>
    <scope>NUCLEOTIDE SEQUENCE</scope>
    <source>
        <strain evidence="6">CCMP2712</strain>
    </source>
</reference>
<dbReference type="InterPro" id="IPR036034">
    <property type="entry name" value="PDZ_sf"/>
</dbReference>
<feature type="compositionally biased region" description="Polar residues" evidence="2">
    <location>
        <begin position="194"/>
        <end position="203"/>
    </location>
</feature>
<dbReference type="PaxDb" id="55529-EKX37210"/>
<dbReference type="Gene3D" id="2.30.42.10">
    <property type="match status" value="1"/>
</dbReference>
<keyword evidence="1" id="KW-0175">Coiled coil</keyword>
<feature type="compositionally biased region" description="Basic and acidic residues" evidence="2">
    <location>
        <begin position="207"/>
        <end position="230"/>
    </location>
</feature>
<evidence type="ECO:0000256" key="2">
    <source>
        <dbReference type="SAM" id="MobiDB-lite"/>
    </source>
</evidence>
<dbReference type="EMBL" id="JH993062">
    <property type="protein sequence ID" value="EKX37210.1"/>
    <property type="molecule type" value="Genomic_DNA"/>
</dbReference>
<feature type="region of interest" description="Disordered" evidence="2">
    <location>
        <begin position="176"/>
        <end position="245"/>
    </location>
</feature>
<keyword evidence="6" id="KW-1185">Reference proteome</keyword>
<dbReference type="RefSeq" id="XP_005824190.1">
    <property type="nucleotide sequence ID" value="XM_005824133.1"/>
</dbReference>
<feature type="domain" description="PDZ" evidence="3">
    <location>
        <begin position="23"/>
        <end position="97"/>
    </location>
</feature>
<feature type="coiled-coil region" evidence="1">
    <location>
        <begin position="315"/>
        <end position="365"/>
    </location>
</feature>
<gene>
    <name evidence="4" type="ORF">GUITHDRAFT_116623</name>
</gene>
<dbReference type="GeneID" id="17293930"/>
<proteinExistence type="predicted"/>
<reference evidence="5" key="3">
    <citation type="submission" date="2016-03" db="UniProtKB">
        <authorList>
            <consortium name="EnsemblProtists"/>
        </authorList>
    </citation>
    <scope>IDENTIFICATION</scope>
</reference>
<organism evidence="4">
    <name type="scientific">Guillardia theta (strain CCMP2712)</name>
    <name type="common">Cryptophyte</name>
    <dbReference type="NCBI Taxonomy" id="905079"/>
    <lineage>
        <taxon>Eukaryota</taxon>
        <taxon>Cryptophyceae</taxon>
        <taxon>Pyrenomonadales</taxon>
        <taxon>Geminigeraceae</taxon>
        <taxon>Guillardia</taxon>
    </lineage>
</organism>
<reference evidence="4 6" key="1">
    <citation type="journal article" date="2012" name="Nature">
        <title>Algal genomes reveal evolutionary mosaicism and the fate of nucleomorphs.</title>
        <authorList>
            <consortium name="DOE Joint Genome Institute"/>
            <person name="Curtis B.A."/>
            <person name="Tanifuji G."/>
            <person name="Burki F."/>
            <person name="Gruber A."/>
            <person name="Irimia M."/>
            <person name="Maruyama S."/>
            <person name="Arias M.C."/>
            <person name="Ball S.G."/>
            <person name="Gile G.H."/>
            <person name="Hirakawa Y."/>
            <person name="Hopkins J.F."/>
            <person name="Kuo A."/>
            <person name="Rensing S.A."/>
            <person name="Schmutz J."/>
            <person name="Symeonidi A."/>
            <person name="Elias M."/>
            <person name="Eveleigh R.J."/>
            <person name="Herman E.K."/>
            <person name="Klute M.J."/>
            <person name="Nakayama T."/>
            <person name="Obornik M."/>
            <person name="Reyes-Prieto A."/>
            <person name="Armbrust E.V."/>
            <person name="Aves S.J."/>
            <person name="Beiko R.G."/>
            <person name="Coutinho P."/>
            <person name="Dacks J.B."/>
            <person name="Durnford D.G."/>
            <person name="Fast N.M."/>
            <person name="Green B.R."/>
            <person name="Grisdale C.J."/>
            <person name="Hempel F."/>
            <person name="Henrissat B."/>
            <person name="Hoppner M.P."/>
            <person name="Ishida K."/>
            <person name="Kim E."/>
            <person name="Koreny L."/>
            <person name="Kroth P.G."/>
            <person name="Liu Y."/>
            <person name="Malik S.B."/>
            <person name="Maier U.G."/>
            <person name="McRose D."/>
            <person name="Mock T."/>
            <person name="Neilson J.A."/>
            <person name="Onodera N.T."/>
            <person name="Poole A.M."/>
            <person name="Pritham E.J."/>
            <person name="Richards T.A."/>
            <person name="Rocap G."/>
            <person name="Roy S.W."/>
            <person name="Sarai C."/>
            <person name="Schaack S."/>
            <person name="Shirato S."/>
            <person name="Slamovits C.H."/>
            <person name="Spencer D.F."/>
            <person name="Suzuki S."/>
            <person name="Worden A.Z."/>
            <person name="Zauner S."/>
            <person name="Barry K."/>
            <person name="Bell C."/>
            <person name="Bharti A.K."/>
            <person name="Crow J.A."/>
            <person name="Grimwood J."/>
            <person name="Kramer R."/>
            <person name="Lindquist E."/>
            <person name="Lucas S."/>
            <person name="Salamov A."/>
            <person name="McFadden G.I."/>
            <person name="Lane C.E."/>
            <person name="Keeling P.J."/>
            <person name="Gray M.W."/>
            <person name="Grigoriev I.V."/>
            <person name="Archibald J.M."/>
        </authorList>
    </citation>
    <scope>NUCLEOTIDE SEQUENCE</scope>
    <source>
        <strain evidence="4 6">CCMP2712</strain>
    </source>
</reference>
<dbReference type="PROSITE" id="PS50106">
    <property type="entry name" value="PDZ"/>
    <property type="match status" value="1"/>
</dbReference>
<dbReference type="HOGENOM" id="CLU_755351_0_0_1"/>
<evidence type="ECO:0000313" key="6">
    <source>
        <dbReference type="Proteomes" id="UP000011087"/>
    </source>
</evidence>
<feature type="region of interest" description="Disordered" evidence="2">
    <location>
        <begin position="264"/>
        <end position="312"/>
    </location>
</feature>
<evidence type="ECO:0000256" key="1">
    <source>
        <dbReference type="SAM" id="Coils"/>
    </source>
</evidence>
<dbReference type="SUPFAM" id="SSF50156">
    <property type="entry name" value="PDZ domain-like"/>
    <property type="match status" value="1"/>
</dbReference>
<dbReference type="AlphaFoldDB" id="L1IN36"/>
<dbReference type="InterPro" id="IPR001478">
    <property type="entry name" value="PDZ"/>
</dbReference>